<proteinExistence type="predicted"/>
<evidence type="ECO:0000256" key="1">
    <source>
        <dbReference type="ARBA" id="ARBA00022676"/>
    </source>
</evidence>
<dbReference type="Proteomes" id="UP000433101">
    <property type="component" value="Unassembled WGS sequence"/>
</dbReference>
<evidence type="ECO:0000313" key="4">
    <source>
        <dbReference type="EMBL" id="MXN67430.1"/>
    </source>
</evidence>
<protein>
    <submittedName>
        <fullName evidence="4">Glycosyltransferase</fullName>
    </submittedName>
</protein>
<dbReference type="CDD" id="cd03801">
    <property type="entry name" value="GT4_PimA-like"/>
    <property type="match status" value="1"/>
</dbReference>
<feature type="domain" description="Glycosyl transferase family 1" evidence="3">
    <location>
        <begin position="118"/>
        <end position="287"/>
    </location>
</feature>
<dbReference type="InterPro" id="IPR001296">
    <property type="entry name" value="Glyco_trans_1"/>
</dbReference>
<organism evidence="4 5">
    <name type="scientific">Stappia sediminis</name>
    <dbReference type="NCBI Taxonomy" id="2692190"/>
    <lineage>
        <taxon>Bacteria</taxon>
        <taxon>Pseudomonadati</taxon>
        <taxon>Pseudomonadota</taxon>
        <taxon>Alphaproteobacteria</taxon>
        <taxon>Hyphomicrobiales</taxon>
        <taxon>Stappiaceae</taxon>
        <taxon>Stappia</taxon>
    </lineage>
</organism>
<comment type="caution">
    <text evidence="4">The sequence shown here is derived from an EMBL/GenBank/DDBJ whole genome shotgun (WGS) entry which is preliminary data.</text>
</comment>
<keyword evidence="2 4" id="KW-0808">Transferase</keyword>
<dbReference type="AlphaFoldDB" id="A0A7X3LYI6"/>
<dbReference type="GO" id="GO:0016757">
    <property type="term" value="F:glycosyltransferase activity"/>
    <property type="evidence" value="ECO:0007669"/>
    <property type="project" value="UniProtKB-KW"/>
</dbReference>
<name>A0A7X3LYI6_9HYPH</name>
<dbReference type="EMBL" id="WUMV01000010">
    <property type="protein sequence ID" value="MXN67430.1"/>
    <property type="molecule type" value="Genomic_DNA"/>
</dbReference>
<sequence>MISMARFVSGAIPSLVTFLKRHNVDILHTNDGQIHAAWSIPAQIAGARHVWHHRADPEAFGVNYLAPVLSHHIVAVSRFAKPCKPICNVDGKFAVVHSPFDVPLKTSDRTSARSGLIQELGCREDTLLLGYFGSIVSRKRPVAFVEAVAAFKEQHPDVPVMGLLFGAPNLREPKYDGKVKQRVEELGIGDAIRLMGFRQPIEPYIHAVDALLVPAVREPFGRTLIEAMYLGTPVVATRDGGNPEAIEDGVNGILVPPDRPESFVEPIYKLRNDPKFRENIVKAAEERAYASYGVDVHVNKITDIYDRLLGGRKSDDLNSHARLSRTSLGR</sequence>
<dbReference type="PANTHER" id="PTHR12526:SF510">
    <property type="entry name" value="D-INOSITOL 3-PHOSPHATE GLYCOSYLTRANSFERASE"/>
    <property type="match status" value="1"/>
</dbReference>
<dbReference type="Gene3D" id="3.40.50.2000">
    <property type="entry name" value="Glycogen Phosphorylase B"/>
    <property type="match status" value="2"/>
</dbReference>
<keyword evidence="5" id="KW-1185">Reference proteome</keyword>
<evidence type="ECO:0000259" key="3">
    <source>
        <dbReference type="Pfam" id="PF00534"/>
    </source>
</evidence>
<dbReference type="SUPFAM" id="SSF53756">
    <property type="entry name" value="UDP-Glycosyltransferase/glycogen phosphorylase"/>
    <property type="match status" value="1"/>
</dbReference>
<evidence type="ECO:0000313" key="5">
    <source>
        <dbReference type="Proteomes" id="UP000433101"/>
    </source>
</evidence>
<gene>
    <name evidence="4" type="ORF">GR183_21190</name>
</gene>
<evidence type="ECO:0000256" key="2">
    <source>
        <dbReference type="ARBA" id="ARBA00022679"/>
    </source>
</evidence>
<reference evidence="4 5" key="1">
    <citation type="submission" date="2019-12" db="EMBL/GenBank/DDBJ databases">
        <authorList>
            <person name="Li M."/>
        </authorList>
    </citation>
    <scope>NUCLEOTIDE SEQUENCE [LARGE SCALE GENOMIC DNA]</scope>
    <source>
        <strain evidence="4 5">GBMRC 2046</strain>
    </source>
</reference>
<accession>A0A7X3LYI6</accession>
<dbReference type="PANTHER" id="PTHR12526">
    <property type="entry name" value="GLYCOSYLTRANSFERASE"/>
    <property type="match status" value="1"/>
</dbReference>
<dbReference type="Pfam" id="PF00534">
    <property type="entry name" value="Glycos_transf_1"/>
    <property type="match status" value="1"/>
</dbReference>
<keyword evidence="1" id="KW-0328">Glycosyltransferase</keyword>